<gene>
    <name evidence="2" type="ORF">SLEP1_g8675</name>
</gene>
<accession>A0AAV5IAD5</accession>
<reference evidence="2 3" key="1">
    <citation type="journal article" date="2021" name="Commun. Biol.">
        <title>The genome of Shorea leprosula (Dipterocarpaceae) highlights the ecological relevance of drought in aseasonal tropical rainforests.</title>
        <authorList>
            <person name="Ng K.K.S."/>
            <person name="Kobayashi M.J."/>
            <person name="Fawcett J.A."/>
            <person name="Hatakeyama M."/>
            <person name="Paape T."/>
            <person name="Ng C.H."/>
            <person name="Ang C.C."/>
            <person name="Tnah L.H."/>
            <person name="Lee C.T."/>
            <person name="Nishiyama T."/>
            <person name="Sese J."/>
            <person name="O'Brien M.J."/>
            <person name="Copetti D."/>
            <person name="Mohd Noor M.I."/>
            <person name="Ong R.C."/>
            <person name="Putra M."/>
            <person name="Sireger I.Z."/>
            <person name="Indrioko S."/>
            <person name="Kosugi Y."/>
            <person name="Izuno A."/>
            <person name="Isagi Y."/>
            <person name="Lee S.L."/>
            <person name="Shimizu K.K."/>
        </authorList>
    </citation>
    <scope>NUCLEOTIDE SEQUENCE [LARGE SCALE GENOMIC DNA]</scope>
    <source>
        <strain evidence="2">214</strain>
    </source>
</reference>
<dbReference type="PANTHER" id="PTHR12716">
    <property type="entry name" value="TRANSCRIPTION INITIATION FACTOR IIE, BETA SUBUNIT"/>
    <property type="match status" value="1"/>
</dbReference>
<name>A0AAV5IAD5_9ROSI</name>
<dbReference type="AlphaFoldDB" id="A0AAV5IAD5"/>
<protein>
    <recommendedName>
        <fullName evidence="1">TFA2 Winged helix domain-containing protein</fullName>
    </recommendedName>
</protein>
<evidence type="ECO:0000313" key="3">
    <source>
        <dbReference type="Proteomes" id="UP001054252"/>
    </source>
</evidence>
<dbReference type="EMBL" id="BPVZ01000009">
    <property type="protein sequence ID" value="GKU95299.1"/>
    <property type="molecule type" value="Genomic_DNA"/>
</dbReference>
<dbReference type="InterPro" id="IPR040501">
    <property type="entry name" value="TFA2_Winged_2"/>
</dbReference>
<comment type="caution">
    <text evidence="2">The sequence shown here is derived from an EMBL/GenBank/DDBJ whole genome shotgun (WGS) entry which is preliminary data.</text>
</comment>
<evidence type="ECO:0000259" key="1">
    <source>
        <dbReference type="Pfam" id="PF18121"/>
    </source>
</evidence>
<feature type="domain" description="TFA2 Winged helix" evidence="1">
    <location>
        <begin position="52"/>
        <end position="108"/>
    </location>
</feature>
<dbReference type="Proteomes" id="UP001054252">
    <property type="component" value="Unassembled WGS sequence"/>
</dbReference>
<evidence type="ECO:0000313" key="2">
    <source>
        <dbReference type="EMBL" id="GKU95299.1"/>
    </source>
</evidence>
<dbReference type="Pfam" id="PF18121">
    <property type="entry name" value="TFA2_Winged_2"/>
    <property type="match status" value="1"/>
</dbReference>
<dbReference type="InterPro" id="IPR016656">
    <property type="entry name" value="TFIIE-bsu"/>
</dbReference>
<organism evidence="2 3">
    <name type="scientific">Rubroshorea leprosula</name>
    <dbReference type="NCBI Taxonomy" id="152421"/>
    <lineage>
        <taxon>Eukaryota</taxon>
        <taxon>Viridiplantae</taxon>
        <taxon>Streptophyta</taxon>
        <taxon>Embryophyta</taxon>
        <taxon>Tracheophyta</taxon>
        <taxon>Spermatophyta</taxon>
        <taxon>Magnoliopsida</taxon>
        <taxon>eudicotyledons</taxon>
        <taxon>Gunneridae</taxon>
        <taxon>Pentapetalae</taxon>
        <taxon>rosids</taxon>
        <taxon>malvids</taxon>
        <taxon>Malvales</taxon>
        <taxon>Dipterocarpaceae</taxon>
        <taxon>Rubroshorea</taxon>
    </lineage>
</organism>
<dbReference type="GO" id="GO:0005673">
    <property type="term" value="C:transcription factor TFIIE complex"/>
    <property type="evidence" value="ECO:0007669"/>
    <property type="project" value="InterPro"/>
</dbReference>
<dbReference type="PANTHER" id="PTHR12716:SF8">
    <property type="entry name" value="TRANSCRIPTION INITIATION FACTOR IIE SUBUNIT BETA"/>
    <property type="match status" value="1"/>
</dbReference>
<dbReference type="GO" id="GO:0001097">
    <property type="term" value="F:TFIIH-class transcription factor complex binding"/>
    <property type="evidence" value="ECO:0007669"/>
    <property type="project" value="TreeGrafter"/>
</dbReference>
<proteinExistence type="predicted"/>
<sequence length="196" mass="22300">MQTRQALTAEQINEACFVDVNGNKDVFQSLRNNPKVHYDGKCFSYKAMYDVKSKSELLALIRKFTEGIDVSDLKDSYPNVMENLQALKAGGQIWLLSNLDSQDIAYPNDPKFSIKVENDIKELFFKVHLPQDMHEIEKDLQKNGINPATNTAQRRAAAVVQGIAITKTKPKKKSKDLRYIKNLTNKHLVNELGFLK</sequence>
<keyword evidence="3" id="KW-1185">Reference proteome</keyword>
<dbReference type="GO" id="GO:0006367">
    <property type="term" value="P:transcription initiation at RNA polymerase II promoter"/>
    <property type="evidence" value="ECO:0007669"/>
    <property type="project" value="InterPro"/>
</dbReference>